<gene>
    <name evidence="5" type="ORF">A8708_00455</name>
</gene>
<dbReference type="Gene3D" id="3.20.20.150">
    <property type="entry name" value="Divalent-metal-dependent TIM barrel enzymes"/>
    <property type="match status" value="1"/>
</dbReference>
<comment type="similarity">
    <text evidence="2">Belongs to the hyi family.</text>
</comment>
<dbReference type="InterPro" id="IPR026040">
    <property type="entry name" value="HyI-like"/>
</dbReference>
<dbReference type="InterPro" id="IPR036237">
    <property type="entry name" value="Xyl_isomerase-like_sf"/>
</dbReference>
<proteinExistence type="inferred from homology"/>
<evidence type="ECO:0000259" key="4">
    <source>
        <dbReference type="Pfam" id="PF01261"/>
    </source>
</evidence>
<dbReference type="SUPFAM" id="SSF51658">
    <property type="entry name" value="Xylose isomerase-like"/>
    <property type="match status" value="1"/>
</dbReference>
<dbReference type="GO" id="GO:0016853">
    <property type="term" value="F:isomerase activity"/>
    <property type="evidence" value="ECO:0007669"/>
    <property type="project" value="UniProtKB-KW"/>
</dbReference>
<dbReference type="PANTHER" id="PTHR43489">
    <property type="entry name" value="ISOMERASE"/>
    <property type="match status" value="1"/>
</dbReference>
<evidence type="ECO:0000313" key="5">
    <source>
        <dbReference type="EMBL" id="OAS18438.1"/>
    </source>
</evidence>
<dbReference type="InterPro" id="IPR050417">
    <property type="entry name" value="Sugar_Epim/Isomerase"/>
</dbReference>
<evidence type="ECO:0000256" key="3">
    <source>
        <dbReference type="PIRSR" id="PIRSR006241-50"/>
    </source>
</evidence>
<dbReference type="EMBL" id="LYPB01000065">
    <property type="protein sequence ID" value="OAS18438.1"/>
    <property type="molecule type" value="Genomic_DNA"/>
</dbReference>
<keyword evidence="1 2" id="KW-0413">Isomerase</keyword>
<evidence type="ECO:0000256" key="2">
    <source>
        <dbReference type="PIRNR" id="PIRNR006241"/>
    </source>
</evidence>
<reference evidence="5 6" key="1">
    <citation type="submission" date="2016-05" db="EMBL/GenBank/DDBJ databases">
        <title>Paenibacillus sp. 1ZS3-15 nov., isolated from the rhizosphere soil.</title>
        <authorList>
            <person name="Zhang X.X."/>
            <person name="Zhang J."/>
        </authorList>
    </citation>
    <scope>NUCLEOTIDE SEQUENCE [LARGE SCALE GENOMIC DNA]</scope>
    <source>
        <strain evidence="5 6">1ZS3-15</strain>
    </source>
</reference>
<sequence length="254" mass="28688">MERGIGMKLSVCMDALYRGRDFRESVNELKEIGYDTIEFWSWWQKDIDVVADAVAEAGVSISTFCTKFASLVDPSQRSVYLEGLIESIAVAKRLNCTKLITQVGQEREGVSREEQTQSLMEGLQACVPILEKEGITLLIEPLNTRVNHQGYFLASSEEAFHIIKQIDSPYVKVLFDIYHQQITEGHVIANIRENIAWIGHFHAAGNPGRHELDNGELNYDQIFKAIDETGFEGYMGLEYFPLEAPGVGLRKLLK</sequence>
<accession>A0A198ABV1</accession>
<dbReference type="RefSeq" id="WP_068664510.1">
    <property type="nucleotide sequence ID" value="NZ_LYPB01000065.1"/>
</dbReference>
<comment type="caution">
    <text evidence="5">The sequence shown here is derived from an EMBL/GenBank/DDBJ whole genome shotgun (WGS) entry which is preliminary data.</text>
</comment>
<evidence type="ECO:0000256" key="1">
    <source>
        <dbReference type="ARBA" id="ARBA00023235"/>
    </source>
</evidence>
<dbReference type="AlphaFoldDB" id="A0A198ABV1"/>
<dbReference type="PIRSF" id="PIRSF006241">
    <property type="entry name" value="HyI"/>
    <property type="match status" value="1"/>
</dbReference>
<dbReference type="PANTHER" id="PTHR43489:SF3">
    <property type="entry name" value="XYLOSE ISOMERASE DOMAIN PROTEIN TIM BARREL"/>
    <property type="match status" value="1"/>
</dbReference>
<protein>
    <submittedName>
        <fullName evidence="5">Glyoxylate-induced protein</fullName>
    </submittedName>
</protein>
<organism evidence="5 6">
    <name type="scientific">Paenibacillus oryzisoli</name>
    <dbReference type="NCBI Taxonomy" id="1850517"/>
    <lineage>
        <taxon>Bacteria</taxon>
        <taxon>Bacillati</taxon>
        <taxon>Bacillota</taxon>
        <taxon>Bacilli</taxon>
        <taxon>Bacillales</taxon>
        <taxon>Paenibacillaceae</taxon>
        <taxon>Paenibacillus</taxon>
    </lineage>
</organism>
<feature type="active site" description="Proton donor/acceptor" evidence="3">
    <location>
        <position position="238"/>
    </location>
</feature>
<dbReference type="InterPro" id="IPR013022">
    <property type="entry name" value="Xyl_isomerase-like_TIM-brl"/>
</dbReference>
<keyword evidence="6" id="KW-1185">Reference proteome</keyword>
<dbReference type="Pfam" id="PF01261">
    <property type="entry name" value="AP_endonuc_2"/>
    <property type="match status" value="1"/>
</dbReference>
<feature type="active site" description="Proton donor/acceptor" evidence="3">
    <location>
        <position position="140"/>
    </location>
</feature>
<evidence type="ECO:0000313" key="6">
    <source>
        <dbReference type="Proteomes" id="UP000078454"/>
    </source>
</evidence>
<dbReference type="Proteomes" id="UP000078454">
    <property type="component" value="Unassembled WGS sequence"/>
</dbReference>
<feature type="domain" description="Xylose isomerase-like TIM barrel" evidence="4">
    <location>
        <begin position="27"/>
        <end position="243"/>
    </location>
</feature>
<dbReference type="STRING" id="1850517.A8708_00455"/>
<name>A0A198ABV1_9BACL</name>